<proteinExistence type="predicted"/>
<protein>
    <submittedName>
        <fullName evidence="2">Uncharacterized protein</fullName>
    </submittedName>
</protein>
<sequence>MSGDDGLSPDQAVREIGRVDRRVGEASRGPGRMFLILGLATVVYWPAMFLGSGPMPLVAGGGWVVLTIATSVYWWRQDVYSHRLMKVNRQITVAYVAASLVTFAAGAFLMPERPTTGWAALIVGLAVITGVPPLYAAWRLMRTR</sequence>
<feature type="transmembrane region" description="Helical" evidence="1">
    <location>
        <begin position="87"/>
        <end position="110"/>
    </location>
</feature>
<dbReference type="RefSeq" id="WP_210153994.1">
    <property type="nucleotide sequence ID" value="NZ_JAFCNB010000001.1"/>
</dbReference>
<reference evidence="2" key="1">
    <citation type="submission" date="2021-02" db="EMBL/GenBank/DDBJ databases">
        <title>Draft genome sequence of Microbispora sp. RL4-1S isolated from rice leaves in Thailand.</title>
        <authorList>
            <person name="Muangham S."/>
            <person name="Duangmal K."/>
        </authorList>
    </citation>
    <scope>NUCLEOTIDE SEQUENCE</scope>
    <source>
        <strain evidence="2">RL4-1S</strain>
    </source>
</reference>
<accession>A0A940WC21</accession>
<gene>
    <name evidence="2" type="ORF">JOL79_02850</name>
</gene>
<evidence type="ECO:0000313" key="2">
    <source>
        <dbReference type="EMBL" id="MBP2702739.1"/>
    </source>
</evidence>
<organism evidence="2 3">
    <name type="scientific">Microbispora oryzae</name>
    <dbReference type="NCBI Taxonomy" id="2806554"/>
    <lineage>
        <taxon>Bacteria</taxon>
        <taxon>Bacillati</taxon>
        <taxon>Actinomycetota</taxon>
        <taxon>Actinomycetes</taxon>
        <taxon>Streptosporangiales</taxon>
        <taxon>Streptosporangiaceae</taxon>
        <taxon>Microbispora</taxon>
    </lineage>
</organism>
<feature type="transmembrane region" description="Helical" evidence="1">
    <location>
        <begin position="57"/>
        <end position="75"/>
    </location>
</feature>
<keyword evidence="1" id="KW-1133">Transmembrane helix</keyword>
<evidence type="ECO:0000256" key="1">
    <source>
        <dbReference type="SAM" id="Phobius"/>
    </source>
</evidence>
<dbReference type="Proteomes" id="UP000674234">
    <property type="component" value="Unassembled WGS sequence"/>
</dbReference>
<dbReference type="EMBL" id="JAFCNB010000001">
    <property type="protein sequence ID" value="MBP2702739.1"/>
    <property type="molecule type" value="Genomic_DNA"/>
</dbReference>
<evidence type="ECO:0000313" key="3">
    <source>
        <dbReference type="Proteomes" id="UP000674234"/>
    </source>
</evidence>
<keyword evidence="3" id="KW-1185">Reference proteome</keyword>
<dbReference type="AlphaFoldDB" id="A0A940WC21"/>
<keyword evidence="1" id="KW-0472">Membrane</keyword>
<name>A0A940WC21_9ACTN</name>
<comment type="caution">
    <text evidence="2">The sequence shown here is derived from an EMBL/GenBank/DDBJ whole genome shotgun (WGS) entry which is preliminary data.</text>
</comment>
<feature type="transmembrane region" description="Helical" evidence="1">
    <location>
        <begin position="116"/>
        <end position="138"/>
    </location>
</feature>
<keyword evidence="1" id="KW-0812">Transmembrane</keyword>